<dbReference type="EMBL" id="JBHTEY010000004">
    <property type="protein sequence ID" value="MFC7613869.1"/>
    <property type="molecule type" value="Genomic_DNA"/>
</dbReference>
<dbReference type="Proteomes" id="UP001596512">
    <property type="component" value="Unassembled WGS sequence"/>
</dbReference>
<evidence type="ECO:0000313" key="3">
    <source>
        <dbReference type="Proteomes" id="UP001596512"/>
    </source>
</evidence>
<evidence type="ECO:0000256" key="1">
    <source>
        <dbReference type="SAM" id="SignalP"/>
    </source>
</evidence>
<proteinExistence type="predicted"/>
<feature type="chain" id="PRO_5046754005" evidence="1">
    <location>
        <begin position="21"/>
        <end position="89"/>
    </location>
</feature>
<protein>
    <submittedName>
        <fullName evidence="2">Uncharacterized protein</fullName>
    </submittedName>
</protein>
<organism evidence="2 3">
    <name type="scientific">Actinokineospora soli</name>
    <dbReference type="NCBI Taxonomy" id="1048753"/>
    <lineage>
        <taxon>Bacteria</taxon>
        <taxon>Bacillati</taxon>
        <taxon>Actinomycetota</taxon>
        <taxon>Actinomycetes</taxon>
        <taxon>Pseudonocardiales</taxon>
        <taxon>Pseudonocardiaceae</taxon>
        <taxon>Actinokineospora</taxon>
    </lineage>
</organism>
<keyword evidence="3" id="KW-1185">Reference proteome</keyword>
<name>A0ABW2TJJ8_9PSEU</name>
<accession>A0ABW2TJJ8</accession>
<gene>
    <name evidence="2" type="ORF">ACFQV2_10190</name>
</gene>
<feature type="signal peptide" evidence="1">
    <location>
        <begin position="1"/>
        <end position="20"/>
    </location>
</feature>
<comment type="caution">
    <text evidence="2">The sequence shown here is derived from an EMBL/GenBank/DDBJ whole genome shotgun (WGS) entry which is preliminary data.</text>
</comment>
<reference evidence="3" key="1">
    <citation type="journal article" date="2019" name="Int. J. Syst. Evol. Microbiol.">
        <title>The Global Catalogue of Microorganisms (GCM) 10K type strain sequencing project: providing services to taxonomists for standard genome sequencing and annotation.</title>
        <authorList>
            <consortium name="The Broad Institute Genomics Platform"/>
            <consortium name="The Broad Institute Genome Sequencing Center for Infectious Disease"/>
            <person name="Wu L."/>
            <person name="Ma J."/>
        </authorList>
    </citation>
    <scope>NUCLEOTIDE SEQUENCE [LARGE SCALE GENOMIC DNA]</scope>
    <source>
        <strain evidence="3">JCM 17695</strain>
    </source>
</reference>
<keyword evidence="1" id="KW-0732">Signal</keyword>
<sequence length="89" mass="9173">MPRALALAAALFLLGAPAAAAQQQPPVTIVDADKPLAVAAEAVPVRILNNTDEELPIKVTATAVADDGRTVTIEVQNPPRTIPRAATRG</sequence>
<evidence type="ECO:0000313" key="2">
    <source>
        <dbReference type="EMBL" id="MFC7613869.1"/>
    </source>
</evidence>